<dbReference type="GO" id="GO:0005886">
    <property type="term" value="C:plasma membrane"/>
    <property type="evidence" value="ECO:0007669"/>
    <property type="project" value="UniProtKB-SubCell"/>
</dbReference>
<reference evidence="10 11" key="1">
    <citation type="submission" date="2019-09" db="EMBL/GenBank/DDBJ databases">
        <authorList>
            <person name="Wang X."/>
        </authorList>
    </citation>
    <scope>NUCLEOTIDE SEQUENCE [LARGE SCALE GENOMIC DNA]</scope>
    <source>
        <strain evidence="10 11">CICC 11023</strain>
    </source>
</reference>
<evidence type="ECO:0000256" key="2">
    <source>
        <dbReference type="ARBA" id="ARBA00007783"/>
    </source>
</evidence>
<evidence type="ECO:0000256" key="3">
    <source>
        <dbReference type="ARBA" id="ARBA00022475"/>
    </source>
</evidence>
<evidence type="ECO:0000313" key="11">
    <source>
        <dbReference type="Proteomes" id="UP000323876"/>
    </source>
</evidence>
<protein>
    <submittedName>
        <fullName evidence="10">DUF3533 domain-containing protein</fullName>
    </submittedName>
</protein>
<comment type="similarity">
    <text evidence="2">Belongs to the ABC-2 integral membrane protein family.</text>
</comment>
<evidence type="ECO:0000313" key="10">
    <source>
        <dbReference type="EMBL" id="KAA8884630.1"/>
    </source>
</evidence>
<feature type="region of interest" description="Disordered" evidence="7">
    <location>
        <begin position="422"/>
        <end position="443"/>
    </location>
</feature>
<evidence type="ECO:0000256" key="5">
    <source>
        <dbReference type="ARBA" id="ARBA00022989"/>
    </source>
</evidence>
<dbReference type="PANTHER" id="PTHR43077">
    <property type="entry name" value="TRANSPORT PERMEASE YVFS-RELATED"/>
    <property type="match status" value="1"/>
</dbReference>
<dbReference type="Proteomes" id="UP000323876">
    <property type="component" value="Unassembled WGS sequence"/>
</dbReference>
<evidence type="ECO:0000256" key="1">
    <source>
        <dbReference type="ARBA" id="ARBA00004651"/>
    </source>
</evidence>
<feature type="transmembrane region" description="Helical" evidence="8">
    <location>
        <begin position="24"/>
        <end position="47"/>
    </location>
</feature>
<comment type="caution">
    <text evidence="10">The sequence shown here is derived from an EMBL/GenBank/DDBJ whole genome shotgun (WGS) entry which is preliminary data.</text>
</comment>
<dbReference type="EMBL" id="VXLC01000018">
    <property type="protein sequence ID" value="KAA8884630.1"/>
    <property type="molecule type" value="Genomic_DNA"/>
</dbReference>
<keyword evidence="11" id="KW-1185">Reference proteome</keyword>
<feature type="transmembrane region" description="Helical" evidence="8">
    <location>
        <begin position="392"/>
        <end position="413"/>
    </location>
</feature>
<comment type="subcellular location">
    <subcellularLocation>
        <location evidence="1">Cell membrane</location>
        <topology evidence="1">Multi-pass membrane protein</topology>
    </subcellularLocation>
</comment>
<proteinExistence type="inferred from homology"/>
<accession>A0A5N0E7E8</accession>
<feature type="transmembrane region" description="Helical" evidence="8">
    <location>
        <begin position="271"/>
        <end position="298"/>
    </location>
</feature>
<keyword evidence="6 8" id="KW-0472">Membrane</keyword>
<keyword evidence="4 8" id="KW-0812">Transmembrane</keyword>
<feature type="transmembrane region" description="Helical" evidence="8">
    <location>
        <begin position="304"/>
        <end position="326"/>
    </location>
</feature>
<dbReference type="InterPro" id="IPR051328">
    <property type="entry name" value="T7SS_ABC-Transporter"/>
</dbReference>
<feature type="domain" description="DUF3533" evidence="9">
    <location>
        <begin position="28"/>
        <end position="399"/>
    </location>
</feature>
<evidence type="ECO:0000256" key="7">
    <source>
        <dbReference type="SAM" id="MobiDB-lite"/>
    </source>
</evidence>
<keyword evidence="5 8" id="KW-1133">Transmembrane helix</keyword>
<evidence type="ECO:0000256" key="6">
    <source>
        <dbReference type="ARBA" id="ARBA00023136"/>
    </source>
</evidence>
<dbReference type="InterPro" id="IPR022703">
    <property type="entry name" value="DUF3533"/>
</dbReference>
<dbReference type="PANTHER" id="PTHR43077:SF8">
    <property type="entry name" value="DOXORUBICIN RESISTANCE ABC TRANSPORTER PERMEASE PROTEIN DRRB"/>
    <property type="match status" value="1"/>
</dbReference>
<evidence type="ECO:0000259" key="9">
    <source>
        <dbReference type="Pfam" id="PF12051"/>
    </source>
</evidence>
<sequence length="443" mass="46695">MTEKPQADAVRVTARQVLRSRKMWVPAGVILSVFAFLLSLAYMGAIVNPRAAMHELPVGLVNSDAGAAQADGRLNIGQRITDGITAASTDGKVAWKQLTEQQARDEMAEGKLYGALVVPADFTSSVLALGDPARQAGQHPAVTILTNPAAGSLASSLASSVAQQAAHTASARLGDQLTTVARQHQTLTVDQQYLLADPISIRTDVGHALSENSGLGMTAFFYTLLLVMCGFIGANVLNGLVDSGLGFAPSDLGPWHSHGPKAPIDRRHTLYTAWGLMAGLAVPMATLIMIASIAVLGMDAGHLPLLWVFSYFGIVAVGISCLSILATFGTPGMFVSTFVFIALAIPSSGGTIPLETVPAFYRHLSVFEPMRQLTGGVRAILYFNASGDAGLFRAWTMMGVGLILALVLGYAATSFYERKGLHRHPESAPTPASAQRESVLLEG</sequence>
<feature type="transmembrane region" description="Helical" evidence="8">
    <location>
        <begin position="333"/>
        <end position="354"/>
    </location>
</feature>
<evidence type="ECO:0000256" key="8">
    <source>
        <dbReference type="SAM" id="Phobius"/>
    </source>
</evidence>
<evidence type="ECO:0000256" key="4">
    <source>
        <dbReference type="ARBA" id="ARBA00022692"/>
    </source>
</evidence>
<keyword evidence="3" id="KW-1003">Cell membrane</keyword>
<feature type="transmembrane region" description="Helical" evidence="8">
    <location>
        <begin position="219"/>
        <end position="241"/>
    </location>
</feature>
<dbReference type="Pfam" id="PF12051">
    <property type="entry name" value="DUF3533"/>
    <property type="match status" value="1"/>
</dbReference>
<dbReference type="OrthoDB" id="4571363at2"/>
<organism evidence="10 11">
    <name type="scientific">Nocardia colli</name>
    <dbReference type="NCBI Taxonomy" id="2545717"/>
    <lineage>
        <taxon>Bacteria</taxon>
        <taxon>Bacillati</taxon>
        <taxon>Actinomycetota</taxon>
        <taxon>Actinomycetes</taxon>
        <taxon>Mycobacteriales</taxon>
        <taxon>Nocardiaceae</taxon>
        <taxon>Nocardia</taxon>
    </lineage>
</organism>
<gene>
    <name evidence="10" type="ORF">F3087_32085</name>
</gene>
<dbReference type="AlphaFoldDB" id="A0A5N0E7E8"/>
<name>A0A5N0E7E8_9NOCA</name>
<dbReference type="Gene3D" id="3.40.1710.10">
    <property type="entry name" value="abc type-2 transporter like domain"/>
    <property type="match status" value="1"/>
</dbReference>
<dbReference type="RefSeq" id="WP_150405851.1">
    <property type="nucleotide sequence ID" value="NZ_VXLC01000018.1"/>
</dbReference>